<sequence>MRRTTVAALVFIGTIIFSEVVGFGVSTLIMRAVRAFGGPPAVKIDLQSKLGCPSGSLADLKRRFSDDTLKLERGADSLFICSDNSINTTVEDAPRVLAREFPGCLNYITGSLRMLRESDAICALPDNRGYICDGVKGTEGQGIDALGTQSSVVSLCTPETLTKFGFALGF</sequence>
<reference evidence="1 2" key="1">
    <citation type="submission" date="2018-08" db="EMBL/GenBank/DDBJ databases">
        <title>Genome sequencing of Agrobacterium vitis strain ICMP 10754.</title>
        <authorList>
            <person name="Visnovsky S.B."/>
            <person name="Pitman A.R."/>
        </authorList>
    </citation>
    <scope>NUCLEOTIDE SEQUENCE [LARGE SCALE GENOMIC DNA]</scope>
    <source>
        <strain evidence="1 2">ICMP 10754</strain>
    </source>
</reference>
<protein>
    <submittedName>
        <fullName evidence="1">Uncharacterized protein</fullName>
    </submittedName>
</protein>
<dbReference type="EMBL" id="QUSG01000006">
    <property type="protein sequence ID" value="KAA3526810.1"/>
    <property type="molecule type" value="Genomic_DNA"/>
</dbReference>
<dbReference type="Proteomes" id="UP000436911">
    <property type="component" value="Unassembled WGS sequence"/>
</dbReference>
<dbReference type="OrthoDB" id="8450105at2"/>
<gene>
    <name evidence="1" type="ORF">DXT89_12645</name>
</gene>
<organism evidence="1 2">
    <name type="scientific">Agrobacterium vitis</name>
    <name type="common">Rhizobium vitis</name>
    <dbReference type="NCBI Taxonomy" id="373"/>
    <lineage>
        <taxon>Bacteria</taxon>
        <taxon>Pseudomonadati</taxon>
        <taxon>Pseudomonadota</taxon>
        <taxon>Alphaproteobacteria</taxon>
        <taxon>Hyphomicrobiales</taxon>
        <taxon>Rhizobiaceae</taxon>
        <taxon>Rhizobium/Agrobacterium group</taxon>
        <taxon>Agrobacterium</taxon>
    </lineage>
</organism>
<dbReference type="RefSeq" id="WP_060718090.1">
    <property type="nucleotide sequence ID" value="NZ_CP055265.1"/>
</dbReference>
<name>A0A368NRH1_AGRVI</name>
<proteinExistence type="predicted"/>
<dbReference type="AlphaFoldDB" id="A0A368NRH1"/>
<comment type="caution">
    <text evidence="1">The sequence shown here is derived from an EMBL/GenBank/DDBJ whole genome shotgun (WGS) entry which is preliminary data.</text>
</comment>
<evidence type="ECO:0000313" key="1">
    <source>
        <dbReference type="EMBL" id="KAA3526810.1"/>
    </source>
</evidence>
<accession>A0A368NRH1</accession>
<evidence type="ECO:0000313" key="2">
    <source>
        <dbReference type="Proteomes" id="UP000436911"/>
    </source>
</evidence>
<dbReference type="GeneID" id="60682999"/>